<evidence type="ECO:0000313" key="2">
    <source>
        <dbReference type="Proteomes" id="UP000219193"/>
    </source>
</evidence>
<accession>A0A285X6U3</accession>
<keyword evidence="2" id="KW-1185">Reference proteome</keyword>
<evidence type="ECO:0000313" key="1">
    <source>
        <dbReference type="EMBL" id="SOC81067.1"/>
    </source>
</evidence>
<reference evidence="2" key="1">
    <citation type="submission" date="2017-09" db="EMBL/GenBank/DDBJ databases">
        <authorList>
            <person name="Varghese N."/>
            <person name="Submissions S."/>
        </authorList>
    </citation>
    <scope>NUCLEOTIDE SEQUENCE [LARGE SCALE GENOMIC DNA]</scope>
    <source>
        <strain evidence="2">CGMCC 1.12641</strain>
    </source>
</reference>
<proteinExistence type="predicted"/>
<gene>
    <name evidence="1" type="ORF">SAMN06296241_2639</name>
</gene>
<dbReference type="EMBL" id="OCMF01000004">
    <property type="protein sequence ID" value="SOC81067.1"/>
    <property type="molecule type" value="Genomic_DNA"/>
</dbReference>
<protein>
    <recommendedName>
        <fullName evidence="3">Tetratricopeptide repeat-containing protein</fullName>
    </recommendedName>
</protein>
<name>A0A285X6U3_9FLAO</name>
<dbReference type="Proteomes" id="UP000219193">
    <property type="component" value="Unassembled WGS sequence"/>
</dbReference>
<sequence>MESFKFGQRNQQSQKIKIMKAIIVYILLGLISAMSTHAQSPYDAGMTEAFELWRNEKPTEAANLFERIAKAENDNWLPFYYASQVKIVQSFPMTQPAMKEQLLNEAQELLDEAKGQGGDEVELLVLQAMLHTARLTVDPAVYAMKLSPVITDLYTKASKLAPENPRLALSRTEWNMGSARYFGEDPKVYCPDLKDGLKLFEKEERSPMIAPAWGKERLQMLIAQTCEEK</sequence>
<organism evidence="1 2">
    <name type="scientific">Salinimicrobium sediminis</name>
    <dbReference type="NCBI Taxonomy" id="1343891"/>
    <lineage>
        <taxon>Bacteria</taxon>
        <taxon>Pseudomonadati</taxon>
        <taxon>Bacteroidota</taxon>
        <taxon>Flavobacteriia</taxon>
        <taxon>Flavobacteriales</taxon>
        <taxon>Flavobacteriaceae</taxon>
        <taxon>Salinimicrobium</taxon>
    </lineage>
</organism>
<evidence type="ECO:0008006" key="3">
    <source>
        <dbReference type="Google" id="ProtNLM"/>
    </source>
</evidence>
<dbReference type="AlphaFoldDB" id="A0A285X6U3"/>